<evidence type="ECO:0000313" key="2">
    <source>
        <dbReference type="WBParaSite" id="nRc.2.0.1.t13745-RA"/>
    </source>
</evidence>
<dbReference type="Proteomes" id="UP000887565">
    <property type="component" value="Unplaced"/>
</dbReference>
<evidence type="ECO:0000313" key="1">
    <source>
        <dbReference type="Proteomes" id="UP000887565"/>
    </source>
</evidence>
<reference evidence="2" key="1">
    <citation type="submission" date="2022-11" db="UniProtKB">
        <authorList>
            <consortium name="WormBaseParasite"/>
        </authorList>
    </citation>
    <scope>IDENTIFICATION</scope>
</reference>
<organism evidence="1 2">
    <name type="scientific">Romanomermis culicivorax</name>
    <name type="common">Nematode worm</name>
    <dbReference type="NCBI Taxonomy" id="13658"/>
    <lineage>
        <taxon>Eukaryota</taxon>
        <taxon>Metazoa</taxon>
        <taxon>Ecdysozoa</taxon>
        <taxon>Nematoda</taxon>
        <taxon>Enoplea</taxon>
        <taxon>Dorylaimia</taxon>
        <taxon>Mermithida</taxon>
        <taxon>Mermithoidea</taxon>
        <taxon>Mermithidae</taxon>
        <taxon>Romanomermis</taxon>
    </lineage>
</organism>
<sequence length="71" mass="7899">MSSALWMFFDLKYNDRLTAICKICKICISRGSAAAVIANDDRNRLLPEINAFALSRPLFNSSTLISSNSKN</sequence>
<dbReference type="WBParaSite" id="nRc.2.0.1.t13745-RA">
    <property type="protein sequence ID" value="nRc.2.0.1.t13745-RA"/>
    <property type="gene ID" value="nRc.2.0.1.g13745"/>
</dbReference>
<protein>
    <submittedName>
        <fullName evidence="2">Uncharacterized protein</fullName>
    </submittedName>
</protein>
<keyword evidence="1" id="KW-1185">Reference proteome</keyword>
<dbReference type="AlphaFoldDB" id="A0A915II39"/>
<name>A0A915II39_ROMCU</name>
<accession>A0A915II39</accession>
<proteinExistence type="predicted"/>